<feature type="region of interest" description="Disordered" evidence="1">
    <location>
        <begin position="35"/>
        <end position="90"/>
    </location>
</feature>
<feature type="compositionally biased region" description="Low complexity" evidence="1">
    <location>
        <begin position="63"/>
        <end position="81"/>
    </location>
</feature>
<dbReference type="Proteomes" id="UP000487117">
    <property type="component" value="Unassembled WGS sequence"/>
</dbReference>
<evidence type="ECO:0000256" key="1">
    <source>
        <dbReference type="SAM" id="MobiDB-lite"/>
    </source>
</evidence>
<keyword evidence="2" id="KW-0732">Signal</keyword>
<reference evidence="4" key="1">
    <citation type="journal article" date="2020" name="MBio">
        <title>Horizontal gene transfer to a defensive symbiont with a reduced genome amongst a multipartite beetle microbiome.</title>
        <authorList>
            <person name="Waterworth S.C."/>
            <person name="Florez L.V."/>
            <person name="Rees E.R."/>
            <person name="Hertweck C."/>
            <person name="Kaltenpoth M."/>
            <person name="Kwan J.C."/>
        </authorList>
    </citation>
    <scope>NUCLEOTIDE SEQUENCE [LARGE SCALE GENOMIC DNA]</scope>
</reference>
<evidence type="ECO:0008006" key="5">
    <source>
        <dbReference type="Google" id="ProtNLM"/>
    </source>
</evidence>
<proteinExistence type="predicted"/>
<evidence type="ECO:0000313" key="3">
    <source>
        <dbReference type="EMBL" id="KAF1015007.1"/>
    </source>
</evidence>
<dbReference type="AlphaFoldDB" id="A0A7V8FGD4"/>
<protein>
    <recommendedName>
        <fullName evidence="5">DUF4124 domain-containing protein</fullName>
    </recommendedName>
</protein>
<feature type="signal peptide" evidence="2">
    <location>
        <begin position="1"/>
        <end position="18"/>
    </location>
</feature>
<feature type="compositionally biased region" description="Basic and acidic residues" evidence="1">
    <location>
        <begin position="205"/>
        <end position="226"/>
    </location>
</feature>
<organism evidence="3 4">
    <name type="scientific">Stenotrophomonas maltophilia</name>
    <name type="common">Pseudomonas maltophilia</name>
    <name type="synonym">Xanthomonas maltophilia</name>
    <dbReference type="NCBI Taxonomy" id="40324"/>
    <lineage>
        <taxon>Bacteria</taxon>
        <taxon>Pseudomonadati</taxon>
        <taxon>Pseudomonadota</taxon>
        <taxon>Gammaproteobacteria</taxon>
        <taxon>Lysobacterales</taxon>
        <taxon>Lysobacteraceae</taxon>
        <taxon>Stenotrophomonas</taxon>
        <taxon>Stenotrophomonas maltophilia group</taxon>
    </lineage>
</organism>
<name>A0A7V8FGD4_STEMA</name>
<sequence>MKTLIWLALALLPGSALADDTVIYRCTSSSGVPALQRTPCPDSSTQRIHHVPDAGRPVPVQVPPAAETSAAPLPAAAAPTADPTPPKAGDERTIMEARMVDSGDGDTILGSALLPRRGQPAAAEADAAPKPPLPAIFQCQAEDGGRYLHEREPAPPRCVMLQVSGLGGGATPVNAASCKVVRDTCSEVAAEQACGSWQQRFRDARGRERFASPDTQAEARAERERLQGVLEASSCPVPQ</sequence>
<dbReference type="EMBL" id="WNDS01000003">
    <property type="protein sequence ID" value="KAF1015007.1"/>
    <property type="molecule type" value="Genomic_DNA"/>
</dbReference>
<gene>
    <name evidence="3" type="ORF">GAK31_02495</name>
</gene>
<evidence type="ECO:0000256" key="2">
    <source>
        <dbReference type="SAM" id="SignalP"/>
    </source>
</evidence>
<feature type="chain" id="PRO_5030769493" description="DUF4124 domain-containing protein" evidence="2">
    <location>
        <begin position="19"/>
        <end position="239"/>
    </location>
</feature>
<feature type="region of interest" description="Disordered" evidence="1">
    <location>
        <begin position="205"/>
        <end position="239"/>
    </location>
</feature>
<accession>A0A7V8FGD4</accession>
<evidence type="ECO:0000313" key="4">
    <source>
        <dbReference type="Proteomes" id="UP000487117"/>
    </source>
</evidence>
<comment type="caution">
    <text evidence="3">The sequence shown here is derived from an EMBL/GenBank/DDBJ whole genome shotgun (WGS) entry which is preliminary data.</text>
</comment>